<dbReference type="Pfam" id="PF00075">
    <property type="entry name" value="RNase_H"/>
    <property type="match status" value="1"/>
</dbReference>
<comment type="caution">
    <text evidence="9">The sequence shown here is derived from an EMBL/GenBank/DDBJ whole genome shotgun (WGS) entry which is preliminary data.</text>
</comment>
<evidence type="ECO:0000256" key="1">
    <source>
        <dbReference type="ARBA" id="ARBA00000077"/>
    </source>
</evidence>
<dbReference type="InterPro" id="IPR036397">
    <property type="entry name" value="RNaseH_sf"/>
</dbReference>
<dbReference type="GO" id="GO:0043137">
    <property type="term" value="P:DNA replication, removal of RNA primer"/>
    <property type="evidence" value="ECO:0007669"/>
    <property type="project" value="TreeGrafter"/>
</dbReference>
<evidence type="ECO:0000256" key="6">
    <source>
        <dbReference type="ARBA" id="ARBA00022759"/>
    </source>
</evidence>
<dbReference type="InterPro" id="IPR012337">
    <property type="entry name" value="RNaseH-like_sf"/>
</dbReference>
<dbReference type="GO" id="GO:0046872">
    <property type="term" value="F:metal ion binding"/>
    <property type="evidence" value="ECO:0007669"/>
    <property type="project" value="UniProtKB-KW"/>
</dbReference>
<keyword evidence="6" id="KW-0255">Endonuclease</keyword>
<evidence type="ECO:0000256" key="2">
    <source>
        <dbReference type="ARBA" id="ARBA00005300"/>
    </source>
</evidence>
<dbReference type="Gene3D" id="3.30.420.10">
    <property type="entry name" value="Ribonuclease H-like superfamily/Ribonuclease H"/>
    <property type="match status" value="1"/>
</dbReference>
<proteinExistence type="inferred from homology"/>
<sequence>MVYTMEIYTDGGCRGNGRSWAIGAAAAAFKNRNGNYVEAWTRSLPSYPAPTNQRAELTGIIIALEQALERYHELDSDPYLDITIYSDSKYAVNCMTTWIKKWLRNGWTNAAGYEVANRDLIEEAFDLGDRLKREGDVNYVWIPREKNEYADELCNEDMDQQ</sequence>
<evidence type="ECO:0000256" key="7">
    <source>
        <dbReference type="ARBA" id="ARBA00022801"/>
    </source>
</evidence>
<dbReference type="EC" id="3.1.26.4" evidence="3"/>
<keyword evidence="5" id="KW-0479">Metal-binding</keyword>
<accession>G9NK39</accession>
<dbReference type="GO" id="GO:0003676">
    <property type="term" value="F:nucleic acid binding"/>
    <property type="evidence" value="ECO:0007669"/>
    <property type="project" value="InterPro"/>
</dbReference>
<dbReference type="SUPFAM" id="SSF53098">
    <property type="entry name" value="Ribonuclease H-like"/>
    <property type="match status" value="1"/>
</dbReference>
<name>G9NK39_HYPAI</name>
<dbReference type="CDD" id="cd09280">
    <property type="entry name" value="RNase_HI_eukaryote_like"/>
    <property type="match status" value="1"/>
</dbReference>
<evidence type="ECO:0000256" key="3">
    <source>
        <dbReference type="ARBA" id="ARBA00012180"/>
    </source>
</evidence>
<dbReference type="HOGENOM" id="CLU_030894_4_3_1"/>
<dbReference type="GO" id="GO:0004523">
    <property type="term" value="F:RNA-DNA hybrid ribonuclease activity"/>
    <property type="evidence" value="ECO:0007669"/>
    <property type="project" value="UniProtKB-EC"/>
</dbReference>
<evidence type="ECO:0000313" key="9">
    <source>
        <dbReference type="EMBL" id="EHK49259.1"/>
    </source>
</evidence>
<comment type="catalytic activity">
    <reaction evidence="1">
        <text>Endonucleolytic cleavage to 5'-phosphomonoester.</text>
        <dbReference type="EC" id="3.1.26.4"/>
    </reaction>
</comment>
<dbReference type="PROSITE" id="PS50879">
    <property type="entry name" value="RNASE_H_1"/>
    <property type="match status" value="1"/>
</dbReference>
<dbReference type="STRING" id="452589.G9NK39"/>
<evidence type="ECO:0000256" key="5">
    <source>
        <dbReference type="ARBA" id="ARBA00022723"/>
    </source>
</evidence>
<dbReference type="OrthoDB" id="245563at2759"/>
<dbReference type="EMBL" id="ABDG02000017">
    <property type="protein sequence ID" value="EHK49259.1"/>
    <property type="molecule type" value="Genomic_DNA"/>
</dbReference>
<dbReference type="AlphaFoldDB" id="G9NK39"/>
<dbReference type="InterPro" id="IPR050092">
    <property type="entry name" value="RNase_H"/>
</dbReference>
<reference evidence="9 10" key="1">
    <citation type="journal article" date="2011" name="Genome Biol.">
        <title>Comparative genome sequence analysis underscores mycoparasitism as the ancestral life style of Trichoderma.</title>
        <authorList>
            <person name="Kubicek C.P."/>
            <person name="Herrera-Estrella A."/>
            <person name="Seidl-Seiboth V."/>
            <person name="Martinez D.A."/>
            <person name="Druzhinina I.S."/>
            <person name="Thon M."/>
            <person name="Zeilinger S."/>
            <person name="Casas-Flores S."/>
            <person name="Horwitz B.A."/>
            <person name="Mukherjee P.K."/>
            <person name="Mukherjee M."/>
            <person name="Kredics L."/>
            <person name="Alcaraz L.D."/>
            <person name="Aerts A."/>
            <person name="Antal Z."/>
            <person name="Atanasova L."/>
            <person name="Cervantes-Badillo M.G."/>
            <person name="Challacombe J."/>
            <person name="Chertkov O."/>
            <person name="McCluskey K."/>
            <person name="Coulpier F."/>
            <person name="Deshpande N."/>
            <person name="von Doehren H."/>
            <person name="Ebbole D.J."/>
            <person name="Esquivel-Naranjo E.U."/>
            <person name="Fekete E."/>
            <person name="Flipphi M."/>
            <person name="Glaser F."/>
            <person name="Gomez-Rodriguez E.Y."/>
            <person name="Gruber S."/>
            <person name="Han C."/>
            <person name="Henrissat B."/>
            <person name="Hermosa R."/>
            <person name="Hernandez-Onate M."/>
            <person name="Karaffa L."/>
            <person name="Kosti I."/>
            <person name="Le Crom S."/>
            <person name="Lindquist E."/>
            <person name="Lucas S."/>
            <person name="Luebeck M."/>
            <person name="Luebeck P.S."/>
            <person name="Margeot A."/>
            <person name="Metz B."/>
            <person name="Misra M."/>
            <person name="Nevalainen H."/>
            <person name="Omann M."/>
            <person name="Packer N."/>
            <person name="Perrone G."/>
            <person name="Uresti-Rivera E.E."/>
            <person name="Salamov A."/>
            <person name="Schmoll M."/>
            <person name="Seiboth B."/>
            <person name="Shapiro H."/>
            <person name="Sukno S."/>
            <person name="Tamayo-Ramos J.A."/>
            <person name="Tisch D."/>
            <person name="Wiest A."/>
            <person name="Wilkinson H.H."/>
            <person name="Zhang M."/>
            <person name="Coutinho P.M."/>
            <person name="Kenerley C.M."/>
            <person name="Monte E."/>
            <person name="Baker S.E."/>
            <person name="Grigoriev I.V."/>
        </authorList>
    </citation>
    <scope>NUCLEOTIDE SEQUENCE [LARGE SCALE GENOMIC DNA]</scope>
    <source>
        <strain evidence="10">ATCC 20476 / IMI 206040</strain>
    </source>
</reference>
<evidence type="ECO:0000256" key="4">
    <source>
        <dbReference type="ARBA" id="ARBA00022722"/>
    </source>
</evidence>
<dbReference type="PANTHER" id="PTHR10642:SF26">
    <property type="entry name" value="RIBONUCLEASE H1"/>
    <property type="match status" value="1"/>
</dbReference>
<gene>
    <name evidence="9" type="ORF">TRIATDRAFT_49344</name>
</gene>
<dbReference type="OMA" id="WIYKWTR"/>
<dbReference type="RefSeq" id="XP_013947424.1">
    <property type="nucleotide sequence ID" value="XM_014091949.1"/>
</dbReference>
<evidence type="ECO:0000313" key="10">
    <source>
        <dbReference type="Proteomes" id="UP000005426"/>
    </source>
</evidence>
<dbReference type="PANTHER" id="PTHR10642">
    <property type="entry name" value="RIBONUCLEASE H1"/>
    <property type="match status" value="1"/>
</dbReference>
<dbReference type="eggNOG" id="KOG3752">
    <property type="taxonomic scope" value="Eukaryota"/>
</dbReference>
<dbReference type="Proteomes" id="UP000005426">
    <property type="component" value="Unassembled WGS sequence"/>
</dbReference>
<keyword evidence="7" id="KW-0378">Hydrolase</keyword>
<evidence type="ECO:0000259" key="8">
    <source>
        <dbReference type="PROSITE" id="PS50879"/>
    </source>
</evidence>
<organism evidence="9 10">
    <name type="scientific">Hypocrea atroviridis (strain ATCC 20476 / IMI 206040)</name>
    <name type="common">Trichoderma atroviride</name>
    <dbReference type="NCBI Taxonomy" id="452589"/>
    <lineage>
        <taxon>Eukaryota</taxon>
        <taxon>Fungi</taxon>
        <taxon>Dikarya</taxon>
        <taxon>Ascomycota</taxon>
        <taxon>Pezizomycotina</taxon>
        <taxon>Sordariomycetes</taxon>
        <taxon>Hypocreomycetidae</taxon>
        <taxon>Hypocreales</taxon>
        <taxon>Hypocreaceae</taxon>
        <taxon>Trichoderma</taxon>
    </lineage>
</organism>
<keyword evidence="10" id="KW-1185">Reference proteome</keyword>
<comment type="similarity">
    <text evidence="2">Belongs to the RNase H family.</text>
</comment>
<dbReference type="GeneID" id="25784882"/>
<keyword evidence="4" id="KW-0540">Nuclease</keyword>
<protein>
    <recommendedName>
        <fullName evidence="3">ribonuclease H</fullName>
        <ecNumber evidence="3">3.1.26.4</ecNumber>
    </recommendedName>
</protein>
<feature type="domain" description="RNase H type-1" evidence="8">
    <location>
        <begin position="1"/>
        <end position="159"/>
    </location>
</feature>
<dbReference type="InterPro" id="IPR002156">
    <property type="entry name" value="RNaseH_domain"/>
</dbReference>
<dbReference type="KEGG" id="tatv:25784882"/>